<dbReference type="AlphaFoldDB" id="A0A2A9FJ30"/>
<feature type="compositionally biased region" description="Gly residues" evidence="1">
    <location>
        <begin position="46"/>
        <end position="59"/>
    </location>
</feature>
<reference evidence="2 3" key="1">
    <citation type="submission" date="2017-10" db="EMBL/GenBank/DDBJ databases">
        <title>Sequencing the genomes of 1000 actinobacteria strains.</title>
        <authorList>
            <person name="Klenk H.-P."/>
        </authorList>
    </citation>
    <scope>NUCLEOTIDE SEQUENCE [LARGE SCALE GENOMIC DNA]</scope>
    <source>
        <strain evidence="2 3">DSM 46092</strain>
    </source>
</reference>
<organism evidence="2 3">
    <name type="scientific">Amycolatopsis sulphurea</name>
    <dbReference type="NCBI Taxonomy" id="76022"/>
    <lineage>
        <taxon>Bacteria</taxon>
        <taxon>Bacillati</taxon>
        <taxon>Actinomycetota</taxon>
        <taxon>Actinomycetes</taxon>
        <taxon>Pseudonocardiales</taxon>
        <taxon>Pseudonocardiaceae</taxon>
        <taxon>Amycolatopsis</taxon>
    </lineage>
</organism>
<dbReference type="Proteomes" id="UP000243542">
    <property type="component" value="Unassembled WGS sequence"/>
</dbReference>
<dbReference type="EMBL" id="PDJK01000002">
    <property type="protein sequence ID" value="PFG50520.1"/>
    <property type="molecule type" value="Genomic_DNA"/>
</dbReference>
<evidence type="ECO:0000256" key="1">
    <source>
        <dbReference type="SAM" id="MobiDB-lite"/>
    </source>
</evidence>
<feature type="region of interest" description="Disordered" evidence="1">
    <location>
        <begin position="1"/>
        <end position="86"/>
    </location>
</feature>
<gene>
    <name evidence="2" type="ORF">ATK36_5760</name>
</gene>
<evidence type="ECO:0000313" key="2">
    <source>
        <dbReference type="EMBL" id="PFG50520.1"/>
    </source>
</evidence>
<accession>A0A2A9FJ30</accession>
<name>A0A2A9FJ30_9PSEU</name>
<proteinExistence type="predicted"/>
<evidence type="ECO:0000313" key="3">
    <source>
        <dbReference type="Proteomes" id="UP000243542"/>
    </source>
</evidence>
<comment type="caution">
    <text evidence="2">The sequence shown here is derived from an EMBL/GenBank/DDBJ whole genome shotgun (WGS) entry which is preliminary data.</text>
</comment>
<sequence>MIPPPFPPKAVKGPFTDSESVKGPFTDRKAGSAADVPGGGERRGGRGGAAVAGPDGRGGYPERRAFSHHRASRQPTGFPRDLGLRP</sequence>
<keyword evidence="3" id="KW-1185">Reference proteome</keyword>
<protein>
    <submittedName>
        <fullName evidence="2">Uncharacterized protein</fullName>
    </submittedName>
</protein>